<sequence>MSYRLRFHKLALQEWNKLDGSVRNQFKKKLEERMENPRLLSARLKGMSDCYKIKLRGSGFRLVYRVDDKVLFVSVIAVGKREKNRVYKHAKKRHF</sequence>
<name>A0A8J6P5J7_9GAMM</name>
<dbReference type="NCBIfam" id="TIGR02385">
    <property type="entry name" value="RelE_StbE"/>
    <property type="match status" value="1"/>
</dbReference>
<dbReference type="PANTHER" id="PTHR35601:SF1">
    <property type="entry name" value="TOXIN RELE"/>
    <property type="match status" value="1"/>
</dbReference>
<dbReference type="SUPFAM" id="SSF143011">
    <property type="entry name" value="RelE-like"/>
    <property type="match status" value="1"/>
</dbReference>
<evidence type="ECO:0000256" key="2">
    <source>
        <dbReference type="ARBA" id="ARBA00022649"/>
    </source>
</evidence>
<protein>
    <submittedName>
        <fullName evidence="3">Type II toxin-antitoxin system RelE/ParE family toxin</fullName>
    </submittedName>
</protein>
<dbReference type="Pfam" id="PF05016">
    <property type="entry name" value="ParE_toxin"/>
    <property type="match status" value="1"/>
</dbReference>
<dbReference type="EMBL" id="JACNFK010000037">
    <property type="protein sequence ID" value="MBC8520280.1"/>
    <property type="molecule type" value="Genomic_DNA"/>
</dbReference>
<dbReference type="PANTHER" id="PTHR35601">
    <property type="entry name" value="TOXIN RELE"/>
    <property type="match status" value="1"/>
</dbReference>
<dbReference type="Gene3D" id="3.30.2310.20">
    <property type="entry name" value="RelE-like"/>
    <property type="match status" value="1"/>
</dbReference>
<reference evidence="3 4" key="1">
    <citation type="submission" date="2020-08" db="EMBL/GenBank/DDBJ databases">
        <title>Bridging the membrane lipid divide: bacteria of the FCB group superphylum have the potential to synthesize archaeal ether lipids.</title>
        <authorList>
            <person name="Villanueva L."/>
            <person name="Von Meijenfeldt F.A.B."/>
            <person name="Westbye A.B."/>
            <person name="Yadav S."/>
            <person name="Hopmans E.C."/>
            <person name="Dutilh B.E."/>
            <person name="Sinninghe Damste J.S."/>
        </authorList>
    </citation>
    <scope>NUCLEOTIDE SEQUENCE [LARGE SCALE GENOMIC DNA]</scope>
    <source>
        <strain evidence="3">NIOZ-UU100</strain>
    </source>
</reference>
<comment type="similarity">
    <text evidence="1">Belongs to the RelE toxin family.</text>
</comment>
<evidence type="ECO:0000313" key="4">
    <source>
        <dbReference type="Proteomes" id="UP000654401"/>
    </source>
</evidence>
<comment type="caution">
    <text evidence="3">The sequence shown here is derived from an EMBL/GenBank/DDBJ whole genome shotgun (WGS) entry which is preliminary data.</text>
</comment>
<dbReference type="InterPro" id="IPR007712">
    <property type="entry name" value="RelE/ParE_toxin"/>
</dbReference>
<dbReference type="AlphaFoldDB" id="A0A8J6P5J7"/>
<dbReference type="InterPro" id="IPR035093">
    <property type="entry name" value="RelE/ParE_toxin_dom_sf"/>
</dbReference>
<evidence type="ECO:0000313" key="3">
    <source>
        <dbReference type="EMBL" id="MBC8520280.1"/>
    </source>
</evidence>
<proteinExistence type="inferred from homology"/>
<accession>A0A8J6P5J7</accession>
<organism evidence="3 4">
    <name type="scientific">Candidatus Thiopontia autotrophica</name>
    <dbReference type="NCBI Taxonomy" id="2841688"/>
    <lineage>
        <taxon>Bacteria</taxon>
        <taxon>Pseudomonadati</taxon>
        <taxon>Pseudomonadota</taxon>
        <taxon>Gammaproteobacteria</taxon>
        <taxon>Candidatus Thiopontia</taxon>
    </lineage>
</organism>
<keyword evidence="2" id="KW-1277">Toxin-antitoxin system</keyword>
<evidence type="ECO:0000256" key="1">
    <source>
        <dbReference type="ARBA" id="ARBA00006226"/>
    </source>
</evidence>
<gene>
    <name evidence="3" type="ORF">H8D24_07745</name>
</gene>
<dbReference type="Proteomes" id="UP000654401">
    <property type="component" value="Unassembled WGS sequence"/>
</dbReference>